<evidence type="ECO:0000256" key="1">
    <source>
        <dbReference type="ARBA" id="ARBA00023002"/>
    </source>
</evidence>
<evidence type="ECO:0000259" key="3">
    <source>
        <dbReference type="Pfam" id="PF01370"/>
    </source>
</evidence>
<dbReference type="Gene3D" id="3.40.50.720">
    <property type="entry name" value="NAD(P)-binding Rossmann-like Domain"/>
    <property type="match status" value="1"/>
</dbReference>
<dbReference type="InterPro" id="IPR050425">
    <property type="entry name" value="NAD(P)_dehydrat-like"/>
</dbReference>
<reference evidence="4" key="1">
    <citation type="submission" date="2015-01" db="EMBL/GenBank/DDBJ databases">
        <authorList>
            <person name="Durling Mikael"/>
        </authorList>
    </citation>
    <scope>NUCLEOTIDE SEQUENCE</scope>
</reference>
<dbReference type="PANTHER" id="PTHR10366:SF562">
    <property type="entry name" value="ALDEHYDE REDUCTASE II (AFU_ORTHOLOGUE AFUA_1G11360)"/>
    <property type="match status" value="1"/>
</dbReference>
<name>A0A0B7KQB9_BIOOC</name>
<organism evidence="4">
    <name type="scientific">Bionectria ochroleuca</name>
    <name type="common">Gliocladium roseum</name>
    <dbReference type="NCBI Taxonomy" id="29856"/>
    <lineage>
        <taxon>Eukaryota</taxon>
        <taxon>Fungi</taxon>
        <taxon>Dikarya</taxon>
        <taxon>Ascomycota</taxon>
        <taxon>Pezizomycotina</taxon>
        <taxon>Sordariomycetes</taxon>
        <taxon>Hypocreomycetidae</taxon>
        <taxon>Hypocreales</taxon>
        <taxon>Bionectriaceae</taxon>
        <taxon>Clonostachys</taxon>
    </lineage>
</organism>
<dbReference type="SUPFAM" id="SSF51735">
    <property type="entry name" value="NAD(P)-binding Rossmann-fold domains"/>
    <property type="match status" value="1"/>
</dbReference>
<keyword evidence="1" id="KW-0560">Oxidoreductase</keyword>
<dbReference type="InterPro" id="IPR001509">
    <property type="entry name" value="Epimerase_deHydtase"/>
</dbReference>
<dbReference type="AlphaFoldDB" id="A0A0B7KQB9"/>
<protein>
    <recommendedName>
        <fullName evidence="3">NAD-dependent epimerase/dehydratase domain-containing protein</fullName>
    </recommendedName>
</protein>
<feature type="domain" description="NAD-dependent epimerase/dehydratase" evidence="3">
    <location>
        <begin position="13"/>
        <end position="232"/>
    </location>
</feature>
<proteinExistence type="inferred from homology"/>
<sequence length="343" mass="38065">MADSVAVPPGSWILVTGANGFVASHTVKQFLERGYKVRGTVRDLEKSSWLVKGIFKSYADKGDLELVEVKDLAVENAFDSAIKGVSAVAHIATILPPDSDPNNSIPLVVSGVTSILESAIKEPSVKSFVYTSSVVAQSFCSPGDHTRIDQDTWNDKAIELAWAPPPYTPDRGFIVYMASKAAAEKALWKFVDERKPHFKVNAVLPFTIIGEPLNQKHAETPYYFVKDVYEGNPGPLMHPAIVHNDVKDCALLHVASVLDPEVKNARLPAWGEHCNWNDMLAIMRRLFPERKFMDDLPGLSKVDVTTDYTQAFALLEKWAGQKGWKTLEETIADSLPNIQKWYP</sequence>
<dbReference type="Pfam" id="PF01370">
    <property type="entry name" value="Epimerase"/>
    <property type="match status" value="1"/>
</dbReference>
<dbReference type="EMBL" id="CDPU01000081">
    <property type="protein sequence ID" value="CEO57006.1"/>
    <property type="molecule type" value="Genomic_DNA"/>
</dbReference>
<dbReference type="GO" id="GO:0016616">
    <property type="term" value="F:oxidoreductase activity, acting on the CH-OH group of donors, NAD or NADP as acceptor"/>
    <property type="evidence" value="ECO:0007669"/>
    <property type="project" value="TreeGrafter"/>
</dbReference>
<dbReference type="PANTHER" id="PTHR10366">
    <property type="entry name" value="NAD DEPENDENT EPIMERASE/DEHYDRATASE"/>
    <property type="match status" value="1"/>
</dbReference>
<evidence type="ECO:0000256" key="2">
    <source>
        <dbReference type="ARBA" id="ARBA00023445"/>
    </source>
</evidence>
<accession>A0A0B7KQB9</accession>
<comment type="similarity">
    <text evidence="2">Belongs to the NAD(P)-dependent epimerase/dehydratase family. Dihydroflavonol-4-reductase subfamily.</text>
</comment>
<dbReference type="InterPro" id="IPR036291">
    <property type="entry name" value="NAD(P)-bd_dom_sf"/>
</dbReference>
<evidence type="ECO:0000313" key="4">
    <source>
        <dbReference type="EMBL" id="CEO57006.1"/>
    </source>
</evidence>
<gene>
    <name evidence="4" type="ORF">BN869_000013064_1</name>
</gene>